<feature type="transmembrane region" description="Helical" evidence="4">
    <location>
        <begin position="355"/>
        <end position="377"/>
    </location>
</feature>
<reference evidence="6" key="1">
    <citation type="journal article" date="2015" name="Genome Announc.">
        <title>Draft genome sequence of the cellulolytic fungus Chaetomium globosum.</title>
        <authorList>
            <person name="Cuomo C.A."/>
            <person name="Untereiner W.A."/>
            <person name="Ma L.-J."/>
            <person name="Grabherr M."/>
            <person name="Birren B.W."/>
        </authorList>
    </citation>
    <scope>NUCLEOTIDE SEQUENCE [LARGE SCALE GENOMIC DNA]</scope>
    <source>
        <strain evidence="6">ATCC 6205 / CBS 148.51 / DSM 1962 / NBRC 6347 / NRRL 1970</strain>
    </source>
</reference>
<evidence type="ECO:0000256" key="3">
    <source>
        <dbReference type="SAM" id="MobiDB-lite"/>
    </source>
</evidence>
<feature type="transmembrane region" description="Helical" evidence="4">
    <location>
        <begin position="326"/>
        <end position="349"/>
    </location>
</feature>
<feature type="transmembrane region" description="Helical" evidence="4">
    <location>
        <begin position="263"/>
        <end position="288"/>
    </location>
</feature>
<organism evidence="5 6">
    <name type="scientific">Chaetomium globosum (strain ATCC 6205 / CBS 148.51 / DSM 1962 / NBRC 6347 / NRRL 1970)</name>
    <name type="common">Soil fungus</name>
    <dbReference type="NCBI Taxonomy" id="306901"/>
    <lineage>
        <taxon>Eukaryota</taxon>
        <taxon>Fungi</taxon>
        <taxon>Dikarya</taxon>
        <taxon>Ascomycota</taxon>
        <taxon>Pezizomycotina</taxon>
        <taxon>Sordariomycetes</taxon>
        <taxon>Sordariomycetidae</taxon>
        <taxon>Sordariales</taxon>
        <taxon>Chaetomiaceae</taxon>
        <taxon>Chaetomium</taxon>
    </lineage>
</organism>
<feature type="region of interest" description="Disordered" evidence="3">
    <location>
        <begin position="1"/>
        <end position="55"/>
    </location>
</feature>
<dbReference type="InParanoid" id="Q2H860"/>
<dbReference type="Gene3D" id="1.20.1250.20">
    <property type="entry name" value="MFS general substrate transporter like domains"/>
    <property type="match status" value="2"/>
</dbReference>
<evidence type="ECO:0000313" key="5">
    <source>
        <dbReference type="EMBL" id="EAQ91659.1"/>
    </source>
</evidence>
<evidence type="ECO:0000256" key="4">
    <source>
        <dbReference type="SAM" id="Phobius"/>
    </source>
</evidence>
<keyword evidence="4" id="KW-0472">Membrane</keyword>
<protein>
    <recommendedName>
        <fullName evidence="7">Major facilitator superfamily (MFS) profile domain-containing protein</fullName>
    </recommendedName>
</protein>
<dbReference type="InterPro" id="IPR050327">
    <property type="entry name" value="Proton-linked_MCT"/>
</dbReference>
<feature type="compositionally biased region" description="Polar residues" evidence="3">
    <location>
        <begin position="1"/>
        <end position="11"/>
    </location>
</feature>
<keyword evidence="4" id="KW-0812">Transmembrane</keyword>
<dbReference type="RefSeq" id="XP_001230110.1">
    <property type="nucleotide sequence ID" value="XM_001230109.1"/>
</dbReference>
<dbReference type="SUPFAM" id="SSF103473">
    <property type="entry name" value="MFS general substrate transporter"/>
    <property type="match status" value="1"/>
</dbReference>
<keyword evidence="4" id="KW-1133">Transmembrane helix</keyword>
<sequence>MASPIAQNGPSNLDEAVSANPAHHDSETSTGPSDPEQPTKPAGPPEKDPGASPAPPPNGGLIAWLQVVAGFVIFFNTWGMLSTFPVFQTYYESGELFEESSANISWIGSIQCFLLQLTGLISGPVYDRGYLRLLLVSGSFMIVFGLMMLSLCTEYWQALLSQAFCVGIGGGLLFVPTVSLIPTWFSTRIGLAVGIASSGSSLGGVIYPIVLSRLITQVGFPWAVRSIAFITLATFILPLVVFKIRVRVPKPRAMMDWSAFTDVPFITFTVALLIIFIGQTVLLFYISFYPENRDFTDRSLAFYIAAIFNAGSTLGRILPNALSDRIGVFNTMAPLTMLMGVAVFCLLAVHNAPGIVVMAVVTGFLSGVVIALPPVCFRMLTANKAMIGTRVGQGFAIAGFGLLLAGPSAGTILGTVEPLNWTGLNTNPYPPKRFQPSISLNLTPFGRPRILGHKRLPSLPESPAGSTPFSSPLITLAFTSPASSIPFPSSLTYKYTNYGGGGGSPSRLILNSPLASSRTGSYGIAWRLMMSRVKRIPRISNDQSDCVVGFVWERAKL</sequence>
<evidence type="ECO:0000256" key="2">
    <source>
        <dbReference type="ARBA" id="ARBA00006727"/>
    </source>
</evidence>
<dbReference type="OrthoDB" id="6509908at2759"/>
<dbReference type="PANTHER" id="PTHR11360">
    <property type="entry name" value="MONOCARBOXYLATE TRANSPORTER"/>
    <property type="match status" value="1"/>
</dbReference>
<comment type="similarity">
    <text evidence="2">Belongs to the major facilitator superfamily. Monocarboxylate porter (TC 2.A.1.13) family.</text>
</comment>
<dbReference type="InterPro" id="IPR036259">
    <property type="entry name" value="MFS_trans_sf"/>
</dbReference>
<feature type="transmembrane region" description="Helical" evidence="4">
    <location>
        <begin position="300"/>
        <end position="319"/>
    </location>
</feature>
<dbReference type="Pfam" id="PF07690">
    <property type="entry name" value="MFS_1"/>
    <property type="match status" value="1"/>
</dbReference>
<feature type="transmembrane region" description="Helical" evidence="4">
    <location>
        <begin position="222"/>
        <end position="242"/>
    </location>
</feature>
<dbReference type="InterPro" id="IPR011701">
    <property type="entry name" value="MFS"/>
</dbReference>
<keyword evidence="6" id="KW-1185">Reference proteome</keyword>
<dbReference type="Proteomes" id="UP000001056">
    <property type="component" value="Unassembled WGS sequence"/>
</dbReference>
<dbReference type="GO" id="GO:0016020">
    <property type="term" value="C:membrane"/>
    <property type="evidence" value="ECO:0007669"/>
    <property type="project" value="UniProtKB-SubCell"/>
</dbReference>
<dbReference type="AlphaFoldDB" id="Q2H860"/>
<feature type="transmembrane region" description="Helical" evidence="4">
    <location>
        <begin position="130"/>
        <end position="149"/>
    </location>
</feature>
<comment type="subcellular location">
    <subcellularLocation>
        <location evidence="1">Membrane</location>
        <topology evidence="1">Multi-pass membrane protein</topology>
    </subcellularLocation>
</comment>
<dbReference type="GeneID" id="4389627"/>
<name>Q2H860_CHAGB</name>
<dbReference type="PANTHER" id="PTHR11360:SF234">
    <property type="entry name" value="MFS-TYPE TRANSPORTER DBAD-RELATED"/>
    <property type="match status" value="1"/>
</dbReference>
<dbReference type="VEuPathDB" id="FungiDB:CHGG_03594"/>
<dbReference type="eggNOG" id="KOG2504">
    <property type="taxonomic scope" value="Eukaryota"/>
</dbReference>
<feature type="transmembrane region" description="Helical" evidence="4">
    <location>
        <begin position="189"/>
        <end position="210"/>
    </location>
</feature>
<dbReference type="HOGENOM" id="CLU_001265_1_1_1"/>
<gene>
    <name evidence="5" type="ORF">CHGG_03594</name>
</gene>
<dbReference type="GO" id="GO:0022857">
    <property type="term" value="F:transmembrane transporter activity"/>
    <property type="evidence" value="ECO:0007669"/>
    <property type="project" value="InterPro"/>
</dbReference>
<feature type="transmembrane region" description="Helical" evidence="4">
    <location>
        <begin position="104"/>
        <end position="123"/>
    </location>
</feature>
<accession>Q2H860</accession>
<evidence type="ECO:0000256" key="1">
    <source>
        <dbReference type="ARBA" id="ARBA00004141"/>
    </source>
</evidence>
<dbReference type="OMA" id="WIGSIQC"/>
<evidence type="ECO:0008006" key="7">
    <source>
        <dbReference type="Google" id="ProtNLM"/>
    </source>
</evidence>
<feature type="transmembrane region" description="Helical" evidence="4">
    <location>
        <begin position="61"/>
        <end position="84"/>
    </location>
</feature>
<evidence type="ECO:0000313" key="6">
    <source>
        <dbReference type="Proteomes" id="UP000001056"/>
    </source>
</evidence>
<proteinExistence type="inferred from homology"/>
<feature type="transmembrane region" description="Helical" evidence="4">
    <location>
        <begin position="155"/>
        <end position="177"/>
    </location>
</feature>
<dbReference type="EMBL" id="CH408030">
    <property type="protein sequence ID" value="EAQ91659.1"/>
    <property type="molecule type" value="Genomic_DNA"/>
</dbReference>